<name>A0A0F9DX25_9ZZZZ</name>
<dbReference type="InterPro" id="IPR036735">
    <property type="entry name" value="NGN_dom_sf"/>
</dbReference>
<organism evidence="5">
    <name type="scientific">marine sediment metagenome</name>
    <dbReference type="NCBI Taxonomy" id="412755"/>
    <lineage>
        <taxon>unclassified sequences</taxon>
        <taxon>metagenomes</taxon>
        <taxon>ecological metagenomes</taxon>
    </lineage>
</organism>
<dbReference type="SUPFAM" id="SSF82679">
    <property type="entry name" value="N-utilization substance G protein NusG, N-terminal domain"/>
    <property type="match status" value="1"/>
</dbReference>
<protein>
    <recommendedName>
        <fullName evidence="4">KOW domain-containing protein</fullName>
    </recommendedName>
</protein>
<evidence type="ECO:0000256" key="1">
    <source>
        <dbReference type="ARBA" id="ARBA00022814"/>
    </source>
</evidence>
<dbReference type="GO" id="GO:0006354">
    <property type="term" value="P:DNA-templated transcription elongation"/>
    <property type="evidence" value="ECO:0007669"/>
    <property type="project" value="InterPro"/>
</dbReference>
<dbReference type="PANTHER" id="PTHR30265:SF4">
    <property type="entry name" value="KOW MOTIF FAMILY PROTEIN, EXPRESSED"/>
    <property type="match status" value="1"/>
</dbReference>
<evidence type="ECO:0000256" key="2">
    <source>
        <dbReference type="ARBA" id="ARBA00023015"/>
    </source>
</evidence>
<dbReference type="Gene3D" id="3.30.70.940">
    <property type="entry name" value="NusG, N-terminal domain"/>
    <property type="match status" value="1"/>
</dbReference>
<keyword evidence="2" id="KW-0805">Transcription regulation</keyword>
<dbReference type="InterPro" id="IPR043425">
    <property type="entry name" value="NusG-like"/>
</dbReference>
<dbReference type="SUPFAM" id="SSF50104">
    <property type="entry name" value="Translation proteins SH3-like domain"/>
    <property type="match status" value="1"/>
</dbReference>
<keyword evidence="1" id="KW-0889">Transcription antitermination</keyword>
<dbReference type="CDD" id="cd06091">
    <property type="entry name" value="KOW_NusG"/>
    <property type="match status" value="1"/>
</dbReference>
<keyword evidence="3" id="KW-0804">Transcription</keyword>
<dbReference type="GO" id="GO:0031564">
    <property type="term" value="P:transcription antitermination"/>
    <property type="evidence" value="ECO:0007669"/>
    <property type="project" value="UniProtKB-KW"/>
</dbReference>
<accession>A0A0F9DX25</accession>
<dbReference type="SMART" id="SM00739">
    <property type="entry name" value="KOW"/>
    <property type="match status" value="1"/>
</dbReference>
<evidence type="ECO:0000313" key="5">
    <source>
        <dbReference type="EMBL" id="KKL66408.1"/>
    </source>
</evidence>
<dbReference type="InterPro" id="IPR014722">
    <property type="entry name" value="Rib_uL2_dom2"/>
</dbReference>
<sequence>MPDQKKWHSWVIKRNRISFVIDFIQDTCPEIDKYFYPQIKKEYITKRGTVTKDRPLYEGYLFLRYDNHPEVFHKLSAYPQITTYAGPVEQHEIDKMRASQGKLLSEIKTSRFKKGDTVTLLHGPFKGFDAKVISIKGENIKVMAHATLLGSPVEMSYTETEVEHKSELQNIEVQDI</sequence>
<comment type="caution">
    <text evidence="5">The sequence shown here is derived from an EMBL/GenBank/DDBJ whole genome shotgun (WGS) entry which is preliminary data.</text>
</comment>
<proteinExistence type="predicted"/>
<dbReference type="AlphaFoldDB" id="A0A0F9DX25"/>
<dbReference type="EMBL" id="LAZR01027214">
    <property type="protein sequence ID" value="KKL66408.1"/>
    <property type="molecule type" value="Genomic_DNA"/>
</dbReference>
<evidence type="ECO:0000259" key="4">
    <source>
        <dbReference type="SMART" id="SM00739"/>
    </source>
</evidence>
<reference evidence="5" key="1">
    <citation type="journal article" date="2015" name="Nature">
        <title>Complex archaea that bridge the gap between prokaryotes and eukaryotes.</title>
        <authorList>
            <person name="Spang A."/>
            <person name="Saw J.H."/>
            <person name="Jorgensen S.L."/>
            <person name="Zaremba-Niedzwiedzka K."/>
            <person name="Martijn J."/>
            <person name="Lind A.E."/>
            <person name="van Eijk R."/>
            <person name="Schleper C."/>
            <person name="Guy L."/>
            <person name="Ettema T.J."/>
        </authorList>
    </citation>
    <scope>NUCLEOTIDE SEQUENCE</scope>
</reference>
<feature type="domain" description="KOW" evidence="4">
    <location>
        <begin position="111"/>
        <end position="138"/>
    </location>
</feature>
<dbReference type="InterPro" id="IPR005824">
    <property type="entry name" value="KOW"/>
</dbReference>
<gene>
    <name evidence="5" type="ORF">LCGC14_2145270</name>
</gene>
<dbReference type="Gene3D" id="2.30.30.30">
    <property type="match status" value="1"/>
</dbReference>
<evidence type="ECO:0000256" key="3">
    <source>
        <dbReference type="ARBA" id="ARBA00023163"/>
    </source>
</evidence>
<dbReference type="InterPro" id="IPR008991">
    <property type="entry name" value="Translation_prot_SH3-like_sf"/>
</dbReference>
<dbReference type="PANTHER" id="PTHR30265">
    <property type="entry name" value="RHO-INTERACTING TRANSCRIPTION TERMINATION FACTOR NUSG"/>
    <property type="match status" value="1"/>
</dbReference>